<dbReference type="Proteomes" id="UP000054010">
    <property type="component" value="Unassembled WGS sequence"/>
</dbReference>
<name>E1I9S1_9CHLR</name>
<feature type="region of interest" description="Disordered" evidence="1">
    <location>
        <begin position="295"/>
        <end position="317"/>
    </location>
</feature>
<evidence type="ECO:0000313" key="3">
    <source>
        <dbReference type="Proteomes" id="UP000054010"/>
    </source>
</evidence>
<dbReference type="EMBL" id="ADVR01000002">
    <property type="protein sequence ID" value="EFO82073.1"/>
    <property type="molecule type" value="Genomic_DNA"/>
</dbReference>
<gene>
    <name evidence="2" type="ORF">OSCT_0072</name>
</gene>
<sequence length="317" mass="35182">MQLDLHPPDVLEIDLAPVEATAVPIGRKLNGRKTIAPFEPGIPRRLPRFDATEERPKRLVQTPQGGLTARKVRCGEEGVGRACGLQLSRLFAIGHAALLLFPRLFAFRKRIVVEPPMRFKHDAHRGVLLTGWVQPVFEGFAHGLAPLLLFDVLLDDLSRDVTATANGGTSTPQRRQALLEAGKLLAQHAGCVAFERIGEMVWRFGWRGAHQEVNMIRHHLQPFNRHAQRIGLFVQEGFQPVGNLPVQHLAPVLRAPDNVIVQRRDAARVPDVVHRTHVLSIANHSMHVKYLRETDSPALPLPPKGGQSPRRGVGSSH</sequence>
<accession>E1I9S1</accession>
<evidence type="ECO:0000256" key="1">
    <source>
        <dbReference type="SAM" id="MobiDB-lite"/>
    </source>
</evidence>
<comment type="caution">
    <text evidence="2">The sequence shown here is derived from an EMBL/GenBank/DDBJ whole genome shotgun (WGS) entry which is preliminary data.</text>
</comment>
<organism evidence="2 3">
    <name type="scientific">Oscillochloris trichoides DG-6</name>
    <dbReference type="NCBI Taxonomy" id="765420"/>
    <lineage>
        <taxon>Bacteria</taxon>
        <taxon>Bacillati</taxon>
        <taxon>Chloroflexota</taxon>
        <taxon>Chloroflexia</taxon>
        <taxon>Chloroflexales</taxon>
        <taxon>Chloroflexineae</taxon>
        <taxon>Oscillochloridaceae</taxon>
        <taxon>Oscillochloris</taxon>
    </lineage>
</organism>
<dbReference type="HOGENOM" id="CLU_876736_0_0_0"/>
<keyword evidence="3" id="KW-1185">Reference proteome</keyword>
<reference evidence="2 3" key="1">
    <citation type="journal article" date="2011" name="J. Bacteriol.">
        <title>Draft genome sequence of the anoxygenic filamentous phototrophic bacterium Oscillochloris trichoides subsp. DG-6.</title>
        <authorList>
            <person name="Kuznetsov B.B."/>
            <person name="Ivanovsky R.N."/>
            <person name="Keppen O.I."/>
            <person name="Sukhacheva M.V."/>
            <person name="Bumazhkin B.K."/>
            <person name="Patutina E.O."/>
            <person name="Beletsky A.V."/>
            <person name="Mardanov A.V."/>
            <person name="Baslerov R.V."/>
            <person name="Panteleeva A.N."/>
            <person name="Kolganova T.V."/>
            <person name="Ravin N.V."/>
            <person name="Skryabin K.G."/>
        </authorList>
    </citation>
    <scope>NUCLEOTIDE SEQUENCE [LARGE SCALE GENOMIC DNA]</scope>
    <source>
        <strain evidence="2 3">DG-6</strain>
    </source>
</reference>
<dbReference type="AlphaFoldDB" id="E1I9S1"/>
<proteinExistence type="predicted"/>
<evidence type="ECO:0000313" key="2">
    <source>
        <dbReference type="EMBL" id="EFO82073.1"/>
    </source>
</evidence>
<protein>
    <submittedName>
        <fullName evidence="2">Uncharacterized protein</fullName>
    </submittedName>
</protein>